<evidence type="ECO:0000256" key="2">
    <source>
        <dbReference type="ARBA" id="ARBA00022475"/>
    </source>
</evidence>
<evidence type="ECO:0000256" key="7">
    <source>
        <dbReference type="ARBA" id="ARBA00029447"/>
    </source>
</evidence>
<keyword evidence="8" id="KW-0807">Transducer</keyword>
<dbReference type="InterPro" id="IPR003660">
    <property type="entry name" value="HAMP_dom"/>
</dbReference>
<feature type="domain" description="Methyl-accepting transducer" evidence="11">
    <location>
        <begin position="355"/>
        <end position="584"/>
    </location>
</feature>
<evidence type="ECO:0000256" key="9">
    <source>
        <dbReference type="SAM" id="MobiDB-lite"/>
    </source>
</evidence>
<feature type="transmembrane region" description="Helical" evidence="10">
    <location>
        <begin position="271"/>
        <end position="295"/>
    </location>
</feature>
<dbReference type="CDD" id="cd12913">
    <property type="entry name" value="PDC1_MCP_like"/>
    <property type="match status" value="1"/>
</dbReference>
<dbReference type="SMART" id="SM00283">
    <property type="entry name" value="MA"/>
    <property type="match status" value="1"/>
</dbReference>
<keyword evidence="6 10" id="KW-0472">Membrane</keyword>
<dbReference type="Proteomes" id="UP001221189">
    <property type="component" value="Unassembled WGS sequence"/>
</dbReference>
<dbReference type="InterPro" id="IPR051310">
    <property type="entry name" value="MCP_chemotaxis"/>
</dbReference>
<reference evidence="13 14" key="1">
    <citation type="submission" date="2022-10" db="EMBL/GenBank/DDBJ databases">
        <title>Paucibacter sp. hw1 Genome sequencing.</title>
        <authorList>
            <person name="Park S."/>
        </authorList>
    </citation>
    <scope>NUCLEOTIDE SEQUENCE [LARGE SCALE GENOMIC DNA]</scope>
    <source>
        <strain evidence="14">hw1</strain>
    </source>
</reference>
<dbReference type="InterPro" id="IPR004089">
    <property type="entry name" value="MCPsignal_dom"/>
</dbReference>
<dbReference type="EMBL" id="JAQQXT010000002">
    <property type="protein sequence ID" value="MDC8770693.1"/>
    <property type="molecule type" value="Genomic_DNA"/>
</dbReference>
<dbReference type="RefSeq" id="WP_273599111.1">
    <property type="nucleotide sequence ID" value="NZ_JAQQXT010000002.1"/>
</dbReference>
<comment type="similarity">
    <text evidence="7">Belongs to the methyl-accepting chemotaxis (MCP) protein family.</text>
</comment>
<accession>A0ABT5KA16</accession>
<name>A0ABT5KA16_9BURK</name>
<evidence type="ECO:0000259" key="11">
    <source>
        <dbReference type="PROSITE" id="PS50111"/>
    </source>
</evidence>
<evidence type="ECO:0000313" key="14">
    <source>
        <dbReference type="Proteomes" id="UP001221189"/>
    </source>
</evidence>
<evidence type="ECO:0000256" key="3">
    <source>
        <dbReference type="ARBA" id="ARBA00022481"/>
    </source>
</evidence>
<evidence type="ECO:0000256" key="1">
    <source>
        <dbReference type="ARBA" id="ARBA00004651"/>
    </source>
</evidence>
<feature type="region of interest" description="Disordered" evidence="9">
    <location>
        <begin position="608"/>
        <end position="689"/>
    </location>
</feature>
<gene>
    <name evidence="13" type="ORF">PRZ03_03845</name>
</gene>
<feature type="domain" description="HAMP" evidence="12">
    <location>
        <begin position="296"/>
        <end position="350"/>
    </location>
</feature>
<evidence type="ECO:0000256" key="5">
    <source>
        <dbReference type="ARBA" id="ARBA00022989"/>
    </source>
</evidence>
<keyword evidence="4 10" id="KW-0812">Transmembrane</keyword>
<evidence type="ECO:0000256" key="6">
    <source>
        <dbReference type="ARBA" id="ARBA00023136"/>
    </source>
</evidence>
<keyword evidence="14" id="KW-1185">Reference proteome</keyword>
<evidence type="ECO:0000256" key="4">
    <source>
        <dbReference type="ARBA" id="ARBA00022692"/>
    </source>
</evidence>
<dbReference type="CDD" id="cd12912">
    <property type="entry name" value="PDC2_MCP_like"/>
    <property type="match status" value="1"/>
</dbReference>
<keyword evidence="5 10" id="KW-1133">Transmembrane helix</keyword>
<dbReference type="Pfam" id="PF02743">
    <property type="entry name" value="dCache_1"/>
    <property type="match status" value="1"/>
</dbReference>
<proteinExistence type="inferred from homology"/>
<dbReference type="Pfam" id="PF00672">
    <property type="entry name" value="HAMP"/>
    <property type="match status" value="1"/>
</dbReference>
<organism evidence="13 14">
    <name type="scientific">Roseateles albus</name>
    <dbReference type="NCBI Taxonomy" id="2987525"/>
    <lineage>
        <taxon>Bacteria</taxon>
        <taxon>Pseudomonadati</taxon>
        <taxon>Pseudomonadota</taxon>
        <taxon>Betaproteobacteria</taxon>
        <taxon>Burkholderiales</taxon>
        <taxon>Sphaerotilaceae</taxon>
        <taxon>Roseateles</taxon>
    </lineage>
</organism>
<keyword evidence="2" id="KW-1003">Cell membrane</keyword>
<protein>
    <submittedName>
        <fullName evidence="13">Methyl-accepting chemotaxis protein</fullName>
    </submittedName>
</protein>
<keyword evidence="3" id="KW-0488">Methylation</keyword>
<feature type="compositionally biased region" description="Pro residues" evidence="9">
    <location>
        <begin position="665"/>
        <end position="675"/>
    </location>
</feature>
<dbReference type="CDD" id="cd11386">
    <property type="entry name" value="MCP_signal"/>
    <property type="match status" value="1"/>
</dbReference>
<dbReference type="PRINTS" id="PR00260">
    <property type="entry name" value="CHEMTRNSDUCR"/>
</dbReference>
<dbReference type="PANTHER" id="PTHR43531">
    <property type="entry name" value="PROTEIN ICFG"/>
    <property type="match status" value="1"/>
</dbReference>
<dbReference type="SMART" id="SM00304">
    <property type="entry name" value="HAMP"/>
    <property type="match status" value="1"/>
</dbReference>
<dbReference type="InterPro" id="IPR004090">
    <property type="entry name" value="Chemotax_Me-accpt_rcpt"/>
</dbReference>
<dbReference type="PROSITE" id="PS50885">
    <property type="entry name" value="HAMP"/>
    <property type="match status" value="1"/>
</dbReference>
<feature type="compositionally biased region" description="Low complexity" evidence="9">
    <location>
        <begin position="655"/>
        <end position="664"/>
    </location>
</feature>
<dbReference type="SUPFAM" id="SSF58104">
    <property type="entry name" value="Methyl-accepting chemotaxis protein (MCP) signaling domain"/>
    <property type="match status" value="1"/>
</dbReference>
<sequence length="689" mass="71665">MFDSIKTRLIGLCIALLVLGLCIATAANYVVVRNHSQSQVLRDLDTLAANQAATISQWMRFQRDIVVSLVPVAQQAEPVPFLVQAAKSGGLEAAYIAHADKQIFFNSPQNLPPGYDPTGRPWFTQAAAASGTILTEPYMDAARKLLVVTFAQAVKEGGQVKAVVASDVFLNEVSNTVKGIKPTPNGFAFLVSTKGVIVAHPDTNLALKPLLTLSSQLDDKAMKQIREAGADWVSARFGEQDFLLRGVAIPDTDWILVAAADKSEALASLNALLRASALVLLLVIAAAGALMATMITTMLRGISRVQAALDEISAGGGDLTQRLPEGGNDEIARIAGAFNLFAKKIQDILLDVRQASNSITTASSEIALGAQDLSQRTEQTAANLEEAASSMETLTSTVRQTADAAQTANQLASSASAAAAKGGTVVSQVVTTMDEINTSSKKISDIIGVIDGIAFQTNILALNAAVEAARAGEQGRGFAVVASEVRSLAQRSAEAAKEIKGLIGASVDRVEVGTRLVEEAGNSMNDIVSSVQRVTDIIGEITAASTEQSDGIGQVNGAVVQLDKMTQQNAALVEESAAAAESLKDQAQRLTEVVSVFKLSSNEGQRAHAYTPAAAPKNHQASSSSSSASFKSGAKTMAQKPAPKAAYSPTPAPAPKQAAKAAAPSPKPAAAPAPSPASSNDDSGDWQSF</sequence>
<evidence type="ECO:0000256" key="8">
    <source>
        <dbReference type="PROSITE-ProRule" id="PRU00284"/>
    </source>
</evidence>
<evidence type="ECO:0000259" key="12">
    <source>
        <dbReference type="PROSITE" id="PS50885"/>
    </source>
</evidence>
<comment type="caution">
    <text evidence="13">The sequence shown here is derived from an EMBL/GenBank/DDBJ whole genome shotgun (WGS) entry which is preliminary data.</text>
</comment>
<evidence type="ECO:0000256" key="10">
    <source>
        <dbReference type="SAM" id="Phobius"/>
    </source>
</evidence>
<dbReference type="CDD" id="cd06225">
    <property type="entry name" value="HAMP"/>
    <property type="match status" value="1"/>
</dbReference>
<dbReference type="SUPFAM" id="SSF103190">
    <property type="entry name" value="Sensory domain-like"/>
    <property type="match status" value="1"/>
</dbReference>
<dbReference type="PANTHER" id="PTHR43531:SF14">
    <property type="entry name" value="METHYL-ACCEPTING CHEMOTAXIS PROTEIN I-RELATED"/>
    <property type="match status" value="1"/>
</dbReference>
<dbReference type="Gene3D" id="3.30.450.20">
    <property type="entry name" value="PAS domain"/>
    <property type="match status" value="2"/>
</dbReference>
<evidence type="ECO:0000313" key="13">
    <source>
        <dbReference type="EMBL" id="MDC8770693.1"/>
    </source>
</evidence>
<comment type="subcellular location">
    <subcellularLocation>
        <location evidence="1">Cell membrane</location>
        <topology evidence="1">Multi-pass membrane protein</topology>
    </subcellularLocation>
</comment>
<dbReference type="PROSITE" id="PS50111">
    <property type="entry name" value="CHEMOTAXIS_TRANSDUC_2"/>
    <property type="match status" value="1"/>
</dbReference>
<dbReference type="Pfam" id="PF00015">
    <property type="entry name" value="MCPsignal"/>
    <property type="match status" value="1"/>
</dbReference>
<dbReference type="InterPro" id="IPR033479">
    <property type="entry name" value="dCache_1"/>
</dbReference>
<dbReference type="InterPro" id="IPR029151">
    <property type="entry name" value="Sensor-like_sf"/>
</dbReference>
<dbReference type="Gene3D" id="1.10.287.950">
    <property type="entry name" value="Methyl-accepting chemotaxis protein"/>
    <property type="match status" value="1"/>
</dbReference>